<evidence type="ECO:0000313" key="1">
    <source>
        <dbReference type="EMBL" id="CAI2199437.1"/>
    </source>
</evidence>
<proteinExistence type="predicted"/>
<comment type="caution">
    <text evidence="1">The sequence shown here is derived from an EMBL/GenBank/DDBJ whole genome shotgun (WGS) entry which is preliminary data.</text>
</comment>
<evidence type="ECO:0000313" key="2">
    <source>
        <dbReference type="Proteomes" id="UP001153678"/>
    </source>
</evidence>
<dbReference type="Proteomes" id="UP001153678">
    <property type="component" value="Unassembled WGS sequence"/>
</dbReference>
<name>A0A9W4TA78_9GLOM</name>
<accession>A0A9W4TA78</accession>
<dbReference type="EMBL" id="CAMKVN010021341">
    <property type="protein sequence ID" value="CAI2199437.1"/>
    <property type="molecule type" value="Genomic_DNA"/>
</dbReference>
<dbReference type="AlphaFoldDB" id="A0A9W4TA78"/>
<reference evidence="1" key="1">
    <citation type="submission" date="2022-08" db="EMBL/GenBank/DDBJ databases">
        <authorList>
            <person name="Kallberg Y."/>
            <person name="Tangrot J."/>
            <person name="Rosling A."/>
        </authorList>
    </citation>
    <scope>NUCLEOTIDE SEQUENCE</scope>
    <source>
        <strain evidence="1">Wild A</strain>
    </source>
</reference>
<organism evidence="1 2">
    <name type="scientific">Funneliformis geosporum</name>
    <dbReference type="NCBI Taxonomy" id="1117311"/>
    <lineage>
        <taxon>Eukaryota</taxon>
        <taxon>Fungi</taxon>
        <taxon>Fungi incertae sedis</taxon>
        <taxon>Mucoromycota</taxon>
        <taxon>Glomeromycotina</taxon>
        <taxon>Glomeromycetes</taxon>
        <taxon>Glomerales</taxon>
        <taxon>Glomeraceae</taxon>
        <taxon>Funneliformis</taxon>
    </lineage>
</organism>
<sequence>NKVLDYNNQHKKDLATSLELMTLQTFDYNEDNNKNSQTTP</sequence>
<gene>
    <name evidence="1" type="ORF">FWILDA_LOCUS19073</name>
</gene>
<feature type="non-terminal residue" evidence="1">
    <location>
        <position position="1"/>
    </location>
</feature>
<feature type="non-terminal residue" evidence="1">
    <location>
        <position position="40"/>
    </location>
</feature>
<keyword evidence="2" id="KW-1185">Reference proteome</keyword>
<protein>
    <submittedName>
        <fullName evidence="1">15953_t:CDS:1</fullName>
    </submittedName>
</protein>